<evidence type="ECO:0000256" key="1">
    <source>
        <dbReference type="SAM" id="MobiDB-lite"/>
    </source>
</evidence>
<accession>A0AAI8PCJ5</accession>
<name>A0AAI8PCJ5_9PSED</name>
<dbReference type="Proteomes" id="UP000258127">
    <property type="component" value="Chromosome"/>
</dbReference>
<reference evidence="2 3" key="1">
    <citation type="submission" date="2018-08" db="EMBL/GenBank/DDBJ databases">
        <authorList>
            <person name="Lee Y."/>
            <person name="Kakembo D."/>
        </authorList>
    </citation>
    <scope>NUCLEOTIDE SEQUENCE [LARGE SCALE GENOMIC DNA]</scope>
    <source>
        <strain evidence="2 3">JBCS1880</strain>
    </source>
</reference>
<evidence type="ECO:0000313" key="3">
    <source>
        <dbReference type="Proteomes" id="UP000258127"/>
    </source>
</evidence>
<keyword evidence="3" id="KW-1185">Reference proteome</keyword>
<feature type="region of interest" description="Disordered" evidence="1">
    <location>
        <begin position="19"/>
        <end position="40"/>
    </location>
</feature>
<organism evidence="2 3">
    <name type="scientific">Pseudomonas parafulva</name>
    <dbReference type="NCBI Taxonomy" id="157782"/>
    <lineage>
        <taxon>Bacteria</taxon>
        <taxon>Pseudomonadati</taxon>
        <taxon>Pseudomonadota</taxon>
        <taxon>Gammaproteobacteria</taxon>
        <taxon>Pseudomonadales</taxon>
        <taxon>Pseudomonadaceae</taxon>
        <taxon>Pseudomonas</taxon>
    </lineage>
</organism>
<proteinExistence type="predicted"/>
<feature type="compositionally biased region" description="Basic and acidic residues" evidence="1">
    <location>
        <begin position="23"/>
        <end position="32"/>
    </location>
</feature>
<dbReference type="EMBL" id="CP031641">
    <property type="protein sequence ID" value="AXO89537.1"/>
    <property type="molecule type" value="Genomic_DNA"/>
</dbReference>
<dbReference type="AlphaFoldDB" id="A0AAI8PCJ5"/>
<protein>
    <submittedName>
        <fullName evidence="2">Uncharacterized protein</fullName>
    </submittedName>
</protein>
<sequence>MQRVVGAEFKPIAASKAMGQVNEGRRNEKRAEGSLGGCNQMRRAKNVERVEGIEPLLVKKPRKRVFV</sequence>
<evidence type="ECO:0000313" key="2">
    <source>
        <dbReference type="EMBL" id="AXO89537.1"/>
    </source>
</evidence>
<gene>
    <name evidence="2" type="ORF">DZC75_16580</name>
</gene>